<name>A0A402B9L5_9CHLR</name>
<dbReference type="RefSeq" id="WP_126628326.1">
    <property type="nucleotide sequence ID" value="NZ_BIFT01000001.1"/>
</dbReference>
<organism evidence="5 6">
    <name type="scientific">Dictyobacter alpinus</name>
    <dbReference type="NCBI Taxonomy" id="2014873"/>
    <lineage>
        <taxon>Bacteria</taxon>
        <taxon>Bacillati</taxon>
        <taxon>Chloroflexota</taxon>
        <taxon>Ktedonobacteria</taxon>
        <taxon>Ktedonobacterales</taxon>
        <taxon>Dictyobacteraceae</taxon>
        <taxon>Dictyobacter</taxon>
    </lineage>
</organism>
<dbReference type="Gene3D" id="1.10.10.10">
    <property type="entry name" value="Winged helix-like DNA-binding domain superfamily/Winged helix DNA-binding domain"/>
    <property type="match status" value="1"/>
</dbReference>
<protein>
    <recommendedName>
        <fullName evidence="4">HTH gntR-type domain-containing protein</fullName>
    </recommendedName>
</protein>
<keyword evidence="3" id="KW-0804">Transcription</keyword>
<keyword evidence="1" id="KW-0805">Transcription regulation</keyword>
<dbReference type="EMBL" id="BIFT01000001">
    <property type="protein sequence ID" value="GCE28064.1"/>
    <property type="molecule type" value="Genomic_DNA"/>
</dbReference>
<evidence type="ECO:0000259" key="4">
    <source>
        <dbReference type="PROSITE" id="PS50949"/>
    </source>
</evidence>
<dbReference type="OrthoDB" id="147262at2"/>
<dbReference type="SUPFAM" id="SSF53822">
    <property type="entry name" value="Periplasmic binding protein-like I"/>
    <property type="match status" value="1"/>
</dbReference>
<dbReference type="InterPro" id="IPR046335">
    <property type="entry name" value="LacI/GalR-like_sensor"/>
</dbReference>
<dbReference type="Pfam" id="PF00392">
    <property type="entry name" value="GntR"/>
    <property type="match status" value="1"/>
</dbReference>
<evidence type="ECO:0000313" key="5">
    <source>
        <dbReference type="EMBL" id="GCE28064.1"/>
    </source>
</evidence>
<sequence length="378" mass="42600">MTPRQLRADTRVEEVCNSLRKLAFERGPGAQLPTVSALCKELAVSSVTLRDALDHLEMEQIIYRKRSLGIFVSPNIHRKSIHVLFAADKLISELLSPFWALIWLHLEQEAHRREGFKNEKYTFQLVTQIADTKNSLPEEVRHMLQTRRVDGILAVGLHTQGVGKDMDPPLPCITFAGGGDQLVVMDSEEAGRLAAGELIRQGCKRLACWMPNIAYFNVPGWNPREVPHLDMEHISGFTGFRQTLLEQKMTYHPEFMRQPHLPMTMNALSAQEQGYLLAKEVFGEHNNHKPDGLFIGDDLIADGALAALEELEIRVGKELKVVAQRNTGSPILFGHLRKLTALEFNPVDITQAMFSMLDMLMSGQDASGNITWIRPHLR</sequence>
<dbReference type="AlphaFoldDB" id="A0A402B9L5"/>
<dbReference type="PROSITE" id="PS50949">
    <property type="entry name" value="HTH_GNTR"/>
    <property type="match status" value="1"/>
</dbReference>
<gene>
    <name evidence="5" type="ORF">KDA_35480</name>
</gene>
<evidence type="ECO:0000256" key="3">
    <source>
        <dbReference type="ARBA" id="ARBA00023163"/>
    </source>
</evidence>
<dbReference type="InterPro" id="IPR000524">
    <property type="entry name" value="Tscrpt_reg_HTH_GntR"/>
</dbReference>
<reference evidence="6" key="1">
    <citation type="submission" date="2018-12" db="EMBL/GenBank/DDBJ databases">
        <title>Tengunoibacter tsumagoiensis gen. nov., sp. nov., Dictyobacter kobayashii sp. nov., D. alpinus sp. nov., and D. joshuensis sp. nov. and description of Dictyobacteraceae fam. nov. within the order Ktedonobacterales isolated from Tengu-no-mugimeshi.</title>
        <authorList>
            <person name="Wang C.M."/>
            <person name="Zheng Y."/>
            <person name="Sakai Y."/>
            <person name="Toyoda A."/>
            <person name="Minakuchi Y."/>
            <person name="Abe K."/>
            <person name="Yokota A."/>
            <person name="Yabe S."/>
        </authorList>
    </citation>
    <scope>NUCLEOTIDE SEQUENCE [LARGE SCALE GENOMIC DNA]</scope>
    <source>
        <strain evidence="6">Uno16</strain>
    </source>
</reference>
<dbReference type="GO" id="GO:0003700">
    <property type="term" value="F:DNA-binding transcription factor activity"/>
    <property type="evidence" value="ECO:0007669"/>
    <property type="project" value="InterPro"/>
</dbReference>
<dbReference type="Gene3D" id="3.40.50.2300">
    <property type="match status" value="2"/>
</dbReference>
<proteinExistence type="predicted"/>
<evidence type="ECO:0000313" key="6">
    <source>
        <dbReference type="Proteomes" id="UP000287171"/>
    </source>
</evidence>
<comment type="caution">
    <text evidence="5">The sequence shown here is derived from an EMBL/GenBank/DDBJ whole genome shotgun (WGS) entry which is preliminary data.</text>
</comment>
<dbReference type="SMART" id="SM00345">
    <property type="entry name" value="HTH_GNTR"/>
    <property type="match status" value="1"/>
</dbReference>
<keyword evidence="2" id="KW-0238">DNA-binding</keyword>
<evidence type="ECO:0000256" key="1">
    <source>
        <dbReference type="ARBA" id="ARBA00023015"/>
    </source>
</evidence>
<dbReference type="Pfam" id="PF13377">
    <property type="entry name" value="Peripla_BP_3"/>
    <property type="match status" value="1"/>
</dbReference>
<dbReference type="SUPFAM" id="SSF46785">
    <property type="entry name" value="Winged helix' DNA-binding domain"/>
    <property type="match status" value="1"/>
</dbReference>
<dbReference type="Proteomes" id="UP000287171">
    <property type="component" value="Unassembled WGS sequence"/>
</dbReference>
<keyword evidence="6" id="KW-1185">Reference proteome</keyword>
<dbReference type="PANTHER" id="PTHR30146:SF109">
    <property type="entry name" value="HTH-TYPE TRANSCRIPTIONAL REGULATOR GALS"/>
    <property type="match status" value="1"/>
</dbReference>
<feature type="domain" description="HTH gntR-type" evidence="4">
    <location>
        <begin position="5"/>
        <end position="75"/>
    </location>
</feature>
<evidence type="ECO:0000256" key="2">
    <source>
        <dbReference type="ARBA" id="ARBA00023125"/>
    </source>
</evidence>
<dbReference type="InterPro" id="IPR028082">
    <property type="entry name" value="Peripla_BP_I"/>
</dbReference>
<accession>A0A402B9L5</accession>
<dbReference type="InterPro" id="IPR036390">
    <property type="entry name" value="WH_DNA-bd_sf"/>
</dbReference>
<dbReference type="PANTHER" id="PTHR30146">
    <property type="entry name" value="LACI-RELATED TRANSCRIPTIONAL REPRESSOR"/>
    <property type="match status" value="1"/>
</dbReference>
<dbReference type="InterPro" id="IPR036388">
    <property type="entry name" value="WH-like_DNA-bd_sf"/>
</dbReference>
<dbReference type="GO" id="GO:0000976">
    <property type="term" value="F:transcription cis-regulatory region binding"/>
    <property type="evidence" value="ECO:0007669"/>
    <property type="project" value="TreeGrafter"/>
</dbReference>